<sequence>MSPRSTPWGTYMQIADALRRRIADGELSPGAPVPSESALGREFGVSRTTVRRALASLEEERLIRALPGTGRVVCDPSEKAGDDSARLPQYRRIAAELREQISSGVLAPGAPLPSESAIVQRYGVSRGTARQALSELEGSGLVRSVHGRGRFVREAETPSG</sequence>
<keyword evidence="6" id="KW-1185">Reference proteome</keyword>
<dbReference type="InterPro" id="IPR036388">
    <property type="entry name" value="WH-like_DNA-bd_sf"/>
</dbReference>
<dbReference type="EMBL" id="JACCCC010000001">
    <property type="protein sequence ID" value="NYE50191.1"/>
    <property type="molecule type" value="Genomic_DNA"/>
</dbReference>
<dbReference type="SUPFAM" id="SSF46785">
    <property type="entry name" value="Winged helix' DNA-binding domain"/>
    <property type="match status" value="2"/>
</dbReference>
<dbReference type="Proteomes" id="UP000589036">
    <property type="component" value="Unassembled WGS sequence"/>
</dbReference>
<dbReference type="PANTHER" id="PTHR44846:SF1">
    <property type="entry name" value="MANNOSYL-D-GLYCERATE TRANSPORT_METABOLISM SYSTEM REPRESSOR MNGR-RELATED"/>
    <property type="match status" value="1"/>
</dbReference>
<dbReference type="GO" id="GO:0003700">
    <property type="term" value="F:DNA-binding transcription factor activity"/>
    <property type="evidence" value="ECO:0007669"/>
    <property type="project" value="InterPro"/>
</dbReference>
<comment type="caution">
    <text evidence="5">The sequence shown here is derived from an EMBL/GenBank/DDBJ whole genome shotgun (WGS) entry which is preliminary data.</text>
</comment>
<evidence type="ECO:0000256" key="2">
    <source>
        <dbReference type="ARBA" id="ARBA00023125"/>
    </source>
</evidence>
<reference evidence="5 6" key="1">
    <citation type="submission" date="2020-07" db="EMBL/GenBank/DDBJ databases">
        <title>Sequencing the genomes of 1000 actinobacteria strains.</title>
        <authorList>
            <person name="Klenk H.-P."/>
        </authorList>
    </citation>
    <scope>NUCLEOTIDE SEQUENCE [LARGE SCALE GENOMIC DNA]</scope>
    <source>
        <strain evidence="5 6">CXB654</strain>
    </source>
</reference>
<dbReference type="Gene3D" id="1.10.10.10">
    <property type="entry name" value="Winged helix-like DNA-binding domain superfamily/Winged helix DNA-binding domain"/>
    <property type="match status" value="2"/>
</dbReference>
<name>A0A852U258_9ACTN</name>
<dbReference type="AlphaFoldDB" id="A0A852U258"/>
<dbReference type="InterPro" id="IPR000524">
    <property type="entry name" value="Tscrpt_reg_HTH_GntR"/>
</dbReference>
<proteinExistence type="predicted"/>
<dbReference type="PRINTS" id="PR00035">
    <property type="entry name" value="HTHGNTR"/>
</dbReference>
<protein>
    <submittedName>
        <fullName evidence="5">DNA-binding GntR family transcriptional regulator</fullName>
    </submittedName>
</protein>
<evidence type="ECO:0000313" key="5">
    <source>
        <dbReference type="EMBL" id="NYE50191.1"/>
    </source>
</evidence>
<dbReference type="GO" id="GO:0003677">
    <property type="term" value="F:DNA binding"/>
    <property type="evidence" value="ECO:0007669"/>
    <property type="project" value="UniProtKB-KW"/>
</dbReference>
<gene>
    <name evidence="5" type="ORF">HDA32_005311</name>
</gene>
<keyword evidence="1" id="KW-0805">Transcription regulation</keyword>
<dbReference type="Pfam" id="PF00392">
    <property type="entry name" value="GntR"/>
    <property type="match status" value="2"/>
</dbReference>
<dbReference type="InterPro" id="IPR050679">
    <property type="entry name" value="Bact_HTH_transcr_reg"/>
</dbReference>
<dbReference type="RefSeq" id="WP_179645713.1">
    <property type="nucleotide sequence ID" value="NZ_BAAAYY010000014.1"/>
</dbReference>
<dbReference type="CDD" id="cd07377">
    <property type="entry name" value="WHTH_GntR"/>
    <property type="match status" value="2"/>
</dbReference>
<feature type="domain" description="HTH gntR-type" evidence="4">
    <location>
        <begin position="87"/>
        <end position="155"/>
    </location>
</feature>
<dbReference type="PANTHER" id="PTHR44846">
    <property type="entry name" value="MANNOSYL-D-GLYCERATE TRANSPORT/METABOLISM SYSTEM REPRESSOR MNGR-RELATED"/>
    <property type="match status" value="1"/>
</dbReference>
<dbReference type="InterPro" id="IPR036390">
    <property type="entry name" value="WH_DNA-bd_sf"/>
</dbReference>
<dbReference type="PROSITE" id="PS50949">
    <property type="entry name" value="HTH_GNTR"/>
    <property type="match status" value="2"/>
</dbReference>
<accession>A0A852U258</accession>
<dbReference type="SMART" id="SM00345">
    <property type="entry name" value="HTH_GNTR"/>
    <property type="match status" value="2"/>
</dbReference>
<feature type="domain" description="HTH gntR-type" evidence="4">
    <location>
        <begin position="8"/>
        <end position="76"/>
    </location>
</feature>
<evidence type="ECO:0000259" key="4">
    <source>
        <dbReference type="PROSITE" id="PS50949"/>
    </source>
</evidence>
<dbReference type="GO" id="GO:0045892">
    <property type="term" value="P:negative regulation of DNA-templated transcription"/>
    <property type="evidence" value="ECO:0007669"/>
    <property type="project" value="TreeGrafter"/>
</dbReference>
<evidence type="ECO:0000256" key="3">
    <source>
        <dbReference type="ARBA" id="ARBA00023163"/>
    </source>
</evidence>
<evidence type="ECO:0000313" key="6">
    <source>
        <dbReference type="Proteomes" id="UP000589036"/>
    </source>
</evidence>
<organism evidence="5 6">
    <name type="scientific">Spinactinospora alkalitolerans</name>
    <dbReference type="NCBI Taxonomy" id="687207"/>
    <lineage>
        <taxon>Bacteria</taxon>
        <taxon>Bacillati</taxon>
        <taxon>Actinomycetota</taxon>
        <taxon>Actinomycetes</taxon>
        <taxon>Streptosporangiales</taxon>
        <taxon>Nocardiopsidaceae</taxon>
        <taxon>Spinactinospora</taxon>
    </lineage>
</organism>
<evidence type="ECO:0000256" key="1">
    <source>
        <dbReference type="ARBA" id="ARBA00023015"/>
    </source>
</evidence>
<keyword evidence="3" id="KW-0804">Transcription</keyword>
<keyword evidence="2 5" id="KW-0238">DNA-binding</keyword>